<organism evidence="2 3">
    <name type="scientific">Oncorhynchus mykiss</name>
    <name type="common">Rainbow trout</name>
    <name type="synonym">Salmo gairdneri</name>
    <dbReference type="NCBI Taxonomy" id="8022"/>
    <lineage>
        <taxon>Eukaryota</taxon>
        <taxon>Metazoa</taxon>
        <taxon>Chordata</taxon>
        <taxon>Craniata</taxon>
        <taxon>Vertebrata</taxon>
        <taxon>Euteleostomi</taxon>
        <taxon>Actinopterygii</taxon>
        <taxon>Neopterygii</taxon>
        <taxon>Teleostei</taxon>
        <taxon>Protacanthopterygii</taxon>
        <taxon>Salmoniformes</taxon>
        <taxon>Salmonidae</taxon>
        <taxon>Salmoninae</taxon>
        <taxon>Oncorhynchus</taxon>
    </lineage>
</organism>
<evidence type="ECO:0000313" key="3">
    <source>
        <dbReference type="Proteomes" id="UP000193380"/>
    </source>
</evidence>
<proteinExistence type="predicted"/>
<dbReference type="EMBL" id="FR962467">
    <property type="protein sequence ID" value="CDR00911.1"/>
    <property type="molecule type" value="Genomic_DNA"/>
</dbReference>
<dbReference type="PaxDb" id="8022-A0A060ZA42"/>
<sequence length="234" mass="26227">LTTCAVCLIPPLGIIAISEINEALSSDDPNQTLSALLLPTAKLQGVNPATAKHYHDVLQNTKLIICKVFTRCLQDLPQINIVHRIVTSATETPASKNEKGFKMYIGNYIDNYEGSVLCMQTMEMKRGLAMEPVAVQEYCTLKNVNFFPCGFVVHPDAPWLGSSPDGIIFDPSVRPHFGLLEVKCPNVPSYVDCPYLKIQIQNGELKLKKSHAYYWQVKWAILNWDWDPSVISIY</sequence>
<reference evidence="2" key="2">
    <citation type="submission" date="2014-03" db="EMBL/GenBank/DDBJ databases">
        <authorList>
            <person name="Genoscope - CEA"/>
        </authorList>
    </citation>
    <scope>NUCLEOTIDE SEQUENCE</scope>
</reference>
<dbReference type="Pfam" id="PF09588">
    <property type="entry name" value="YqaJ"/>
    <property type="match status" value="1"/>
</dbReference>
<dbReference type="STRING" id="8022.A0A060ZA42"/>
<dbReference type="AlphaFoldDB" id="A0A060ZA42"/>
<dbReference type="SUPFAM" id="SSF52980">
    <property type="entry name" value="Restriction endonuclease-like"/>
    <property type="match status" value="1"/>
</dbReference>
<dbReference type="PANTHER" id="PTHR46609:SF7">
    <property type="match status" value="1"/>
</dbReference>
<reference evidence="2" key="1">
    <citation type="journal article" date="2014" name="Nat. Commun.">
        <title>The rainbow trout genome provides novel insights into evolution after whole-genome duplication in vertebrates.</title>
        <authorList>
            <person name="Berthelot C."/>
            <person name="Brunet F."/>
            <person name="Chalopin D."/>
            <person name="Juanchich A."/>
            <person name="Bernard M."/>
            <person name="Noel B."/>
            <person name="Bento P."/>
            <person name="Da Silva C."/>
            <person name="Labadie K."/>
            <person name="Alberti A."/>
            <person name="Aury J.M."/>
            <person name="Louis A."/>
            <person name="Dehais P."/>
            <person name="Bardou P."/>
            <person name="Montfort J."/>
            <person name="Klopp C."/>
            <person name="Cabau C."/>
            <person name="Gaspin C."/>
            <person name="Thorgaard G.H."/>
            <person name="Boussaha M."/>
            <person name="Quillet E."/>
            <person name="Guyomard R."/>
            <person name="Galiana D."/>
            <person name="Bobe J."/>
            <person name="Volff J.N."/>
            <person name="Genet C."/>
            <person name="Wincker P."/>
            <person name="Jaillon O."/>
            <person name="Roest Crollius H."/>
            <person name="Guiguen Y."/>
        </authorList>
    </citation>
    <scope>NUCLEOTIDE SEQUENCE [LARGE SCALE GENOMIC DNA]</scope>
</reference>
<evidence type="ECO:0000259" key="1">
    <source>
        <dbReference type="Pfam" id="PF09588"/>
    </source>
</evidence>
<feature type="domain" description="YqaJ viral recombinase" evidence="1">
    <location>
        <begin position="120"/>
        <end position="220"/>
    </location>
</feature>
<dbReference type="PANTHER" id="PTHR46609">
    <property type="entry name" value="EXONUCLEASE, PHAGE-TYPE/RECB, C-TERMINAL DOMAIN-CONTAINING PROTEIN"/>
    <property type="match status" value="1"/>
</dbReference>
<gene>
    <name evidence="2" type="ORF">GSONMT00053926001</name>
</gene>
<dbReference type="GO" id="GO:0006281">
    <property type="term" value="P:DNA repair"/>
    <property type="evidence" value="ECO:0007669"/>
    <property type="project" value="UniProtKB-ARBA"/>
</dbReference>
<feature type="non-terminal residue" evidence="2">
    <location>
        <position position="1"/>
    </location>
</feature>
<accession>A0A060ZA42</accession>
<dbReference type="InterPro" id="IPR019080">
    <property type="entry name" value="YqaJ_viral_recombinase"/>
</dbReference>
<dbReference type="Proteomes" id="UP000193380">
    <property type="component" value="Unassembled WGS sequence"/>
</dbReference>
<name>A0A060ZA42_ONCMY</name>
<dbReference type="CDD" id="cd22343">
    <property type="entry name" value="PDDEXK_lambda_exonuclease-like"/>
    <property type="match status" value="1"/>
</dbReference>
<dbReference type="Gene3D" id="3.90.320.10">
    <property type="match status" value="1"/>
</dbReference>
<dbReference type="InterPro" id="IPR011604">
    <property type="entry name" value="PDDEXK-like_dom_sf"/>
</dbReference>
<protein>
    <recommendedName>
        <fullName evidence="1">YqaJ viral recombinase domain-containing protein</fullName>
    </recommendedName>
</protein>
<dbReference type="InterPro" id="IPR011335">
    <property type="entry name" value="Restrct_endonuc-II-like"/>
</dbReference>
<dbReference type="InterPro" id="IPR051703">
    <property type="entry name" value="NF-kappa-B_Signaling_Reg"/>
</dbReference>
<evidence type="ECO:0000313" key="2">
    <source>
        <dbReference type="EMBL" id="CDR00911.1"/>
    </source>
</evidence>